<sequence>MTTTTTSPTTRRNMRVTKRVTTRDWKSCQWRSIGDEFENGAFFVESGPTMAANKSFSSKDMIIAKPGSYVQRLTRFAGSFKCRVGEAC</sequence>
<keyword evidence="6" id="KW-1185">Reference proteome</keyword>
<evidence type="ECO:0008006" key="7">
    <source>
        <dbReference type="Google" id="ProtNLM"/>
    </source>
</evidence>
<keyword evidence="3" id="KW-0134">Cell wall</keyword>
<dbReference type="Proteomes" id="UP000289738">
    <property type="component" value="Chromosome B05"/>
</dbReference>
<evidence type="ECO:0000256" key="3">
    <source>
        <dbReference type="ARBA" id="ARBA00022512"/>
    </source>
</evidence>
<dbReference type="AlphaFoldDB" id="A0A444Z2E9"/>
<evidence type="ECO:0000313" key="5">
    <source>
        <dbReference type="EMBL" id="RYR08340.1"/>
    </source>
</evidence>
<evidence type="ECO:0000256" key="4">
    <source>
        <dbReference type="ARBA" id="ARBA00022729"/>
    </source>
</evidence>
<dbReference type="STRING" id="3818.A0A444Z2E9"/>
<comment type="similarity">
    <text evidence="2">Belongs to the polysaccharide lyase 1 family.</text>
</comment>
<dbReference type="PANTHER" id="PTHR31683:SF181">
    <property type="entry name" value="PECTATE LYASE 6-RELATED"/>
    <property type="match status" value="1"/>
</dbReference>
<accession>A0A444Z2E9</accession>
<comment type="caution">
    <text evidence="5">The sequence shown here is derived from an EMBL/GenBank/DDBJ whole genome shotgun (WGS) entry which is preliminary data.</text>
</comment>
<evidence type="ECO:0000256" key="2">
    <source>
        <dbReference type="ARBA" id="ARBA00010980"/>
    </source>
</evidence>
<dbReference type="Gene3D" id="2.160.20.10">
    <property type="entry name" value="Single-stranded right-handed beta-helix, Pectin lyase-like"/>
    <property type="match status" value="1"/>
</dbReference>
<keyword evidence="4" id="KW-0732">Signal</keyword>
<protein>
    <recommendedName>
        <fullName evidence="7">Pectate lyase</fullName>
    </recommendedName>
</protein>
<evidence type="ECO:0000256" key="1">
    <source>
        <dbReference type="ARBA" id="ARBA00004191"/>
    </source>
</evidence>
<name>A0A444Z2E9_ARAHY</name>
<reference evidence="5 6" key="1">
    <citation type="submission" date="2019-01" db="EMBL/GenBank/DDBJ databases">
        <title>Sequencing of cultivated peanut Arachis hypogaea provides insights into genome evolution and oil improvement.</title>
        <authorList>
            <person name="Chen X."/>
        </authorList>
    </citation>
    <scope>NUCLEOTIDE SEQUENCE [LARGE SCALE GENOMIC DNA]</scope>
    <source>
        <strain evidence="6">cv. Fuhuasheng</strain>
        <tissue evidence="5">Leaves</tissue>
    </source>
</reference>
<dbReference type="GO" id="GO:0030570">
    <property type="term" value="F:pectate lyase activity"/>
    <property type="evidence" value="ECO:0007669"/>
    <property type="project" value="InterPro"/>
</dbReference>
<evidence type="ECO:0000313" key="6">
    <source>
        <dbReference type="Proteomes" id="UP000289738"/>
    </source>
</evidence>
<comment type="subcellular location">
    <subcellularLocation>
        <location evidence="1">Secreted</location>
        <location evidence="1">Cell wall</location>
    </subcellularLocation>
</comment>
<proteinExistence type="inferred from homology"/>
<dbReference type="EMBL" id="SDMP01000015">
    <property type="protein sequence ID" value="RYR08340.1"/>
    <property type="molecule type" value="Genomic_DNA"/>
</dbReference>
<dbReference type="PANTHER" id="PTHR31683">
    <property type="entry name" value="PECTATE LYASE 18-RELATED"/>
    <property type="match status" value="1"/>
</dbReference>
<dbReference type="InterPro" id="IPR012334">
    <property type="entry name" value="Pectin_lyas_fold"/>
</dbReference>
<keyword evidence="3" id="KW-0964">Secreted</keyword>
<dbReference type="InterPro" id="IPR018082">
    <property type="entry name" value="AmbAllergen"/>
</dbReference>
<dbReference type="PRINTS" id="PR00807">
    <property type="entry name" value="AMBALLERGEN"/>
</dbReference>
<gene>
    <name evidence="5" type="ORF">Ahy_B05g075985</name>
</gene>
<dbReference type="InterPro" id="IPR045032">
    <property type="entry name" value="PEL"/>
</dbReference>
<organism evidence="5 6">
    <name type="scientific">Arachis hypogaea</name>
    <name type="common">Peanut</name>
    <dbReference type="NCBI Taxonomy" id="3818"/>
    <lineage>
        <taxon>Eukaryota</taxon>
        <taxon>Viridiplantae</taxon>
        <taxon>Streptophyta</taxon>
        <taxon>Embryophyta</taxon>
        <taxon>Tracheophyta</taxon>
        <taxon>Spermatophyta</taxon>
        <taxon>Magnoliopsida</taxon>
        <taxon>eudicotyledons</taxon>
        <taxon>Gunneridae</taxon>
        <taxon>Pentapetalae</taxon>
        <taxon>rosids</taxon>
        <taxon>fabids</taxon>
        <taxon>Fabales</taxon>
        <taxon>Fabaceae</taxon>
        <taxon>Papilionoideae</taxon>
        <taxon>50 kb inversion clade</taxon>
        <taxon>dalbergioids sensu lato</taxon>
        <taxon>Dalbergieae</taxon>
        <taxon>Pterocarpus clade</taxon>
        <taxon>Arachis</taxon>
    </lineage>
</organism>